<evidence type="ECO:0000313" key="3">
    <source>
        <dbReference type="Proteomes" id="UP000000311"/>
    </source>
</evidence>
<protein>
    <submittedName>
        <fullName evidence="2">Uncharacterized protein</fullName>
    </submittedName>
</protein>
<sequence>MPRSPSDDVVSLPDKDSIRRAGERHRHHHHRQDEGHIAIEDRFPSLLAAVTMAPVLSCKQCSSGGYDPFSRLMMLSLCPC</sequence>
<organism evidence="3">
    <name type="scientific">Camponotus floridanus</name>
    <name type="common">Florida carpenter ant</name>
    <dbReference type="NCBI Taxonomy" id="104421"/>
    <lineage>
        <taxon>Eukaryota</taxon>
        <taxon>Metazoa</taxon>
        <taxon>Ecdysozoa</taxon>
        <taxon>Arthropoda</taxon>
        <taxon>Hexapoda</taxon>
        <taxon>Insecta</taxon>
        <taxon>Pterygota</taxon>
        <taxon>Neoptera</taxon>
        <taxon>Endopterygota</taxon>
        <taxon>Hymenoptera</taxon>
        <taxon>Apocrita</taxon>
        <taxon>Aculeata</taxon>
        <taxon>Formicoidea</taxon>
        <taxon>Formicidae</taxon>
        <taxon>Formicinae</taxon>
        <taxon>Camponotus</taxon>
    </lineage>
</organism>
<gene>
    <name evidence="2" type="ORF">EAG_08573</name>
</gene>
<feature type="region of interest" description="Disordered" evidence="1">
    <location>
        <begin position="1"/>
        <end position="34"/>
    </location>
</feature>
<dbReference type="EMBL" id="GL434909">
    <property type="protein sequence ID" value="EFN74310.1"/>
    <property type="molecule type" value="Genomic_DNA"/>
</dbReference>
<dbReference type="Proteomes" id="UP000000311">
    <property type="component" value="Unassembled WGS sequence"/>
</dbReference>
<evidence type="ECO:0000256" key="1">
    <source>
        <dbReference type="SAM" id="MobiDB-lite"/>
    </source>
</evidence>
<reference evidence="2 3" key="1">
    <citation type="journal article" date="2010" name="Science">
        <title>Genomic comparison of the ants Camponotus floridanus and Harpegnathos saltator.</title>
        <authorList>
            <person name="Bonasio R."/>
            <person name="Zhang G."/>
            <person name="Ye C."/>
            <person name="Mutti N.S."/>
            <person name="Fang X."/>
            <person name="Qin N."/>
            <person name="Donahue G."/>
            <person name="Yang P."/>
            <person name="Li Q."/>
            <person name="Li C."/>
            <person name="Zhang P."/>
            <person name="Huang Z."/>
            <person name="Berger S.L."/>
            <person name="Reinberg D."/>
            <person name="Wang J."/>
            <person name="Liebig J."/>
        </authorList>
    </citation>
    <scope>NUCLEOTIDE SEQUENCE [LARGE SCALE GENOMIC DNA]</scope>
    <source>
        <strain evidence="3">C129</strain>
    </source>
</reference>
<name>E1ZWX0_CAMFO</name>
<accession>E1ZWX0</accession>
<proteinExistence type="predicted"/>
<evidence type="ECO:0000313" key="2">
    <source>
        <dbReference type="EMBL" id="EFN74310.1"/>
    </source>
</evidence>
<keyword evidence="3" id="KW-1185">Reference proteome</keyword>
<dbReference type="InParanoid" id="E1ZWX0"/>
<dbReference type="AlphaFoldDB" id="E1ZWX0"/>